<feature type="transmembrane region" description="Helical" evidence="1">
    <location>
        <begin position="32"/>
        <end position="52"/>
    </location>
</feature>
<feature type="transmembrane region" description="Helical" evidence="1">
    <location>
        <begin position="125"/>
        <end position="144"/>
    </location>
</feature>
<evidence type="ECO:0000256" key="1">
    <source>
        <dbReference type="SAM" id="Phobius"/>
    </source>
</evidence>
<comment type="caution">
    <text evidence="3">The sequence shown here is derived from an EMBL/GenBank/DDBJ whole genome shotgun (WGS) entry which is preliminary data.</text>
</comment>
<feature type="transmembrane region" description="Helical" evidence="1">
    <location>
        <begin position="72"/>
        <end position="93"/>
    </location>
</feature>
<feature type="transmembrane region" description="Helical" evidence="1">
    <location>
        <begin position="290"/>
        <end position="307"/>
    </location>
</feature>
<evidence type="ECO:0000313" key="3">
    <source>
        <dbReference type="EMBL" id="EFE36793.1"/>
    </source>
</evidence>
<feature type="domain" description="Acyltransferase 3" evidence="2">
    <location>
        <begin position="28"/>
        <end position="410"/>
    </location>
</feature>
<dbReference type="HOGENOM" id="CLU_005679_4_0_1"/>
<gene>
    <name evidence="3" type="ORF">ARB_04319</name>
</gene>
<feature type="transmembrane region" description="Helical" evidence="1">
    <location>
        <begin position="350"/>
        <end position="370"/>
    </location>
</feature>
<dbReference type="InterPro" id="IPR002656">
    <property type="entry name" value="Acyl_transf_3_dom"/>
</dbReference>
<sequence length="454" mass="50671">MAPKKRDDNWVDVSASCPQSVMPTFTDTYIQGLRGVASFIVVTGHLCTAFVPWLHDPALSDGGPSSIFQLPILRLCVGGRGSVAIFFIITGFVNSINPVKNARADNTYVGLTNLARSTFTRSGRLMVPTTIATIIAWALCHMGAFSMAQRADASWIRATSPPPGTTFGEAVSNLIWNLVYFWHTGASVYDGTHWTLKFFLSASFRTYLTLLALTLVKRRYWYAVTGLLWAYAWLVNDHLVGINIFPGMILAQLQVDYGSRATQMLPKVVPSILIFFGLIIWGFPQNNPTWAWWSAAIRSFIVAITPANADHSRYASSLGTCTLMLGIFFSRNARRFLTLPLFNFLGRVSFPVYLLHNILIRTILSWMVYGESATRIPVRNEKGELLQLGRASPMAFIFILPIFYAVLYLVAHMWATYVEPQCGKAVDWLKDIMFKERPDSQEKLLPLPNGGSAS</sequence>
<protein>
    <recommendedName>
        <fullName evidence="2">Acyltransferase 3 domain-containing protein</fullName>
    </recommendedName>
</protein>
<dbReference type="PANTHER" id="PTHR23028">
    <property type="entry name" value="ACETYLTRANSFERASE"/>
    <property type="match status" value="1"/>
</dbReference>
<organism evidence="3 4">
    <name type="scientific">Arthroderma benhamiae (strain ATCC MYA-4681 / CBS 112371)</name>
    <name type="common">Trichophyton mentagrophytes</name>
    <dbReference type="NCBI Taxonomy" id="663331"/>
    <lineage>
        <taxon>Eukaryota</taxon>
        <taxon>Fungi</taxon>
        <taxon>Dikarya</taxon>
        <taxon>Ascomycota</taxon>
        <taxon>Pezizomycotina</taxon>
        <taxon>Eurotiomycetes</taxon>
        <taxon>Eurotiomycetidae</taxon>
        <taxon>Onygenales</taxon>
        <taxon>Arthrodermataceae</taxon>
        <taxon>Trichophyton</taxon>
    </lineage>
</organism>
<reference evidence="4" key="1">
    <citation type="journal article" date="2011" name="Genome Biol.">
        <title>Comparative and functional genomics provide insights into the pathogenicity of dermatophytic fungi.</title>
        <authorList>
            <person name="Burmester A."/>
            <person name="Shelest E."/>
            <person name="Gloeckner G."/>
            <person name="Heddergott C."/>
            <person name="Schindler S."/>
            <person name="Staib P."/>
            <person name="Heidel A."/>
            <person name="Felder M."/>
            <person name="Petzold A."/>
            <person name="Szafranski K."/>
            <person name="Feuermann M."/>
            <person name="Pedruzzi I."/>
            <person name="Priebe S."/>
            <person name="Groth M."/>
            <person name="Winkler R."/>
            <person name="Li W."/>
            <person name="Kniemeyer O."/>
            <person name="Schroeckh V."/>
            <person name="Hertweck C."/>
            <person name="Hube B."/>
            <person name="White T.C."/>
            <person name="Platzer M."/>
            <person name="Guthke R."/>
            <person name="Heitman J."/>
            <person name="Woestemeyer J."/>
            <person name="Zipfel P.F."/>
            <person name="Monod M."/>
            <person name="Brakhage A.A."/>
        </authorList>
    </citation>
    <scope>NUCLEOTIDE SEQUENCE [LARGE SCALE GENOMIC DNA]</scope>
    <source>
        <strain evidence="4">ATCC MYA-4681 / CBS 112371</strain>
    </source>
</reference>
<feature type="transmembrane region" description="Helical" evidence="1">
    <location>
        <begin position="391"/>
        <end position="411"/>
    </location>
</feature>
<accession>D4AJ70</accession>
<dbReference type="PANTHER" id="PTHR23028:SF128">
    <property type="entry name" value="ACYLTRANSFERASE 3 DOMAIN-CONTAINING PROTEIN"/>
    <property type="match status" value="1"/>
</dbReference>
<dbReference type="KEGG" id="abe:ARB_04319"/>
<evidence type="ECO:0000259" key="2">
    <source>
        <dbReference type="Pfam" id="PF01757"/>
    </source>
</evidence>
<feature type="transmembrane region" description="Helical" evidence="1">
    <location>
        <begin position="265"/>
        <end position="284"/>
    </location>
</feature>
<feature type="transmembrane region" description="Helical" evidence="1">
    <location>
        <begin position="228"/>
        <end position="253"/>
    </location>
</feature>
<dbReference type="Pfam" id="PF01757">
    <property type="entry name" value="Acyl_transf_3"/>
    <property type="match status" value="1"/>
</dbReference>
<proteinExistence type="predicted"/>
<keyword evidence="1" id="KW-0812">Transmembrane</keyword>
<keyword evidence="1" id="KW-1133">Transmembrane helix</keyword>
<evidence type="ECO:0000313" key="4">
    <source>
        <dbReference type="Proteomes" id="UP000008866"/>
    </source>
</evidence>
<dbReference type="GO" id="GO:0016747">
    <property type="term" value="F:acyltransferase activity, transferring groups other than amino-acyl groups"/>
    <property type="evidence" value="ECO:0007669"/>
    <property type="project" value="InterPro"/>
</dbReference>
<dbReference type="RefSeq" id="XP_003017438.1">
    <property type="nucleotide sequence ID" value="XM_003017392.1"/>
</dbReference>
<name>D4AJ70_ARTBC</name>
<keyword evidence="1" id="KW-0472">Membrane</keyword>
<dbReference type="Proteomes" id="UP000008866">
    <property type="component" value="Unassembled WGS sequence"/>
</dbReference>
<dbReference type="OMA" id="HNSLMRT"/>
<dbReference type="InterPro" id="IPR050879">
    <property type="entry name" value="Acyltransferase_3"/>
</dbReference>
<dbReference type="AlphaFoldDB" id="D4AJ70"/>
<dbReference type="eggNOG" id="ENOG502SMN6">
    <property type="taxonomic scope" value="Eukaryota"/>
</dbReference>
<feature type="transmembrane region" description="Helical" evidence="1">
    <location>
        <begin position="194"/>
        <end position="216"/>
    </location>
</feature>
<dbReference type="GeneID" id="9524548"/>
<dbReference type="EMBL" id="ABSU01000001">
    <property type="protein sequence ID" value="EFE36793.1"/>
    <property type="molecule type" value="Genomic_DNA"/>
</dbReference>
<keyword evidence="4" id="KW-1185">Reference proteome</keyword>